<dbReference type="GO" id="GO:0000785">
    <property type="term" value="C:chromatin"/>
    <property type="evidence" value="ECO:0007669"/>
    <property type="project" value="TreeGrafter"/>
</dbReference>
<protein>
    <submittedName>
        <fullName evidence="2">Uncharacterized protein</fullName>
    </submittedName>
</protein>
<name>A0A453QTK4_AEGTS</name>
<feature type="region of interest" description="Disordered" evidence="1">
    <location>
        <begin position="698"/>
        <end position="755"/>
    </location>
</feature>
<evidence type="ECO:0000256" key="1">
    <source>
        <dbReference type="SAM" id="MobiDB-lite"/>
    </source>
</evidence>
<dbReference type="Gramene" id="AET7Gv20319000.17">
    <property type="protein sequence ID" value="AET7Gv20319000.17"/>
    <property type="gene ID" value="AET7Gv20319000"/>
</dbReference>
<feature type="compositionally biased region" description="Acidic residues" evidence="1">
    <location>
        <begin position="734"/>
        <end position="743"/>
    </location>
</feature>
<reference evidence="2" key="5">
    <citation type="journal article" date="2021" name="G3 (Bethesda)">
        <title>Aegilops tauschii genome assembly Aet v5.0 features greater sequence contiguity and improved annotation.</title>
        <authorList>
            <person name="Wang L."/>
            <person name="Zhu T."/>
            <person name="Rodriguez J.C."/>
            <person name="Deal K.R."/>
            <person name="Dubcovsky J."/>
            <person name="McGuire P.E."/>
            <person name="Lux T."/>
            <person name="Spannagl M."/>
            <person name="Mayer K.F.X."/>
            <person name="Baldrich P."/>
            <person name="Meyers B.C."/>
            <person name="Huo N."/>
            <person name="Gu Y.Q."/>
            <person name="Zhou H."/>
            <person name="Devos K.M."/>
            <person name="Bennetzen J.L."/>
            <person name="Unver T."/>
            <person name="Budak H."/>
            <person name="Gulick P.J."/>
            <person name="Galiba G."/>
            <person name="Kalapos B."/>
            <person name="Nelson D.R."/>
            <person name="Li P."/>
            <person name="You F.M."/>
            <person name="Luo M.C."/>
            <person name="Dvorak J."/>
        </authorList>
    </citation>
    <scope>NUCLEOTIDE SEQUENCE [LARGE SCALE GENOMIC DNA]</scope>
    <source>
        <strain evidence="2">cv. AL8/78</strain>
    </source>
</reference>
<reference evidence="2" key="4">
    <citation type="submission" date="2019-03" db="UniProtKB">
        <authorList>
            <consortium name="EnsemblPlants"/>
        </authorList>
    </citation>
    <scope>IDENTIFICATION</scope>
</reference>
<reference evidence="3" key="2">
    <citation type="journal article" date="2017" name="Nat. Plants">
        <title>The Aegilops tauschii genome reveals multiple impacts of transposons.</title>
        <authorList>
            <person name="Zhao G."/>
            <person name="Zou C."/>
            <person name="Li K."/>
            <person name="Wang K."/>
            <person name="Li T."/>
            <person name="Gao L."/>
            <person name="Zhang X."/>
            <person name="Wang H."/>
            <person name="Yang Z."/>
            <person name="Liu X."/>
            <person name="Jiang W."/>
            <person name="Mao L."/>
            <person name="Kong X."/>
            <person name="Jiao Y."/>
            <person name="Jia J."/>
        </authorList>
    </citation>
    <scope>NUCLEOTIDE SEQUENCE [LARGE SCALE GENOMIC DNA]</scope>
    <source>
        <strain evidence="3">cv. AL8/78</strain>
    </source>
</reference>
<feature type="region of interest" description="Disordered" evidence="1">
    <location>
        <begin position="553"/>
        <end position="582"/>
    </location>
</feature>
<dbReference type="PANTHER" id="PTHR10782:SF4">
    <property type="entry name" value="TONALLI, ISOFORM E"/>
    <property type="match status" value="1"/>
</dbReference>
<feature type="region of interest" description="Disordered" evidence="1">
    <location>
        <begin position="449"/>
        <end position="477"/>
    </location>
</feature>
<dbReference type="Proteomes" id="UP000015105">
    <property type="component" value="Chromosome 7D"/>
</dbReference>
<accession>A0A453QTK4</accession>
<dbReference type="GO" id="GO:0061665">
    <property type="term" value="F:SUMO ligase activity"/>
    <property type="evidence" value="ECO:0007669"/>
    <property type="project" value="TreeGrafter"/>
</dbReference>
<evidence type="ECO:0000313" key="3">
    <source>
        <dbReference type="Proteomes" id="UP000015105"/>
    </source>
</evidence>
<evidence type="ECO:0000313" key="2">
    <source>
        <dbReference type="EnsemblPlants" id="AET7Gv20319000.17"/>
    </source>
</evidence>
<dbReference type="InterPro" id="IPR013083">
    <property type="entry name" value="Znf_RING/FYVE/PHD"/>
</dbReference>
<dbReference type="EnsemblPlants" id="AET7Gv20319000.17">
    <property type="protein sequence ID" value="AET7Gv20319000.17"/>
    <property type="gene ID" value="AET7Gv20319000"/>
</dbReference>
<reference evidence="2" key="3">
    <citation type="journal article" date="2017" name="Nature">
        <title>Genome sequence of the progenitor of the wheat D genome Aegilops tauschii.</title>
        <authorList>
            <person name="Luo M.C."/>
            <person name="Gu Y.Q."/>
            <person name="Puiu D."/>
            <person name="Wang H."/>
            <person name="Twardziok S.O."/>
            <person name="Deal K.R."/>
            <person name="Huo N."/>
            <person name="Zhu T."/>
            <person name="Wang L."/>
            <person name="Wang Y."/>
            <person name="McGuire P.E."/>
            <person name="Liu S."/>
            <person name="Long H."/>
            <person name="Ramasamy R.K."/>
            <person name="Rodriguez J.C."/>
            <person name="Van S.L."/>
            <person name="Yuan L."/>
            <person name="Wang Z."/>
            <person name="Xia Z."/>
            <person name="Xiao L."/>
            <person name="Anderson O.D."/>
            <person name="Ouyang S."/>
            <person name="Liang Y."/>
            <person name="Zimin A.V."/>
            <person name="Pertea G."/>
            <person name="Qi P."/>
            <person name="Bennetzen J.L."/>
            <person name="Dai X."/>
            <person name="Dawson M.W."/>
            <person name="Muller H.G."/>
            <person name="Kugler K."/>
            <person name="Rivarola-Duarte L."/>
            <person name="Spannagl M."/>
            <person name="Mayer K.F.X."/>
            <person name="Lu F.H."/>
            <person name="Bevan M.W."/>
            <person name="Leroy P."/>
            <person name="Li P."/>
            <person name="You F.M."/>
            <person name="Sun Q."/>
            <person name="Liu Z."/>
            <person name="Lyons E."/>
            <person name="Wicker T."/>
            <person name="Salzberg S.L."/>
            <person name="Devos K.M."/>
            <person name="Dvorak J."/>
        </authorList>
    </citation>
    <scope>NUCLEOTIDE SEQUENCE [LARGE SCALE GENOMIC DNA]</scope>
    <source>
        <strain evidence="2">cv. AL8/78</strain>
    </source>
</reference>
<feature type="compositionally biased region" description="Low complexity" evidence="1">
    <location>
        <begin position="457"/>
        <end position="476"/>
    </location>
</feature>
<dbReference type="Gene3D" id="3.30.40.10">
    <property type="entry name" value="Zinc/RING finger domain, C3HC4 (zinc finger)"/>
    <property type="match status" value="1"/>
</dbReference>
<organism evidence="2 3">
    <name type="scientific">Aegilops tauschii subsp. strangulata</name>
    <name type="common">Goatgrass</name>
    <dbReference type="NCBI Taxonomy" id="200361"/>
    <lineage>
        <taxon>Eukaryota</taxon>
        <taxon>Viridiplantae</taxon>
        <taxon>Streptophyta</taxon>
        <taxon>Embryophyta</taxon>
        <taxon>Tracheophyta</taxon>
        <taxon>Spermatophyta</taxon>
        <taxon>Magnoliopsida</taxon>
        <taxon>Liliopsida</taxon>
        <taxon>Poales</taxon>
        <taxon>Poaceae</taxon>
        <taxon>BOP clade</taxon>
        <taxon>Pooideae</taxon>
        <taxon>Triticodae</taxon>
        <taxon>Triticeae</taxon>
        <taxon>Triticinae</taxon>
        <taxon>Aegilops</taxon>
    </lineage>
</organism>
<keyword evidence="3" id="KW-1185">Reference proteome</keyword>
<feature type="region of interest" description="Disordered" evidence="1">
    <location>
        <begin position="373"/>
        <end position="422"/>
    </location>
</feature>
<feature type="compositionally biased region" description="Polar residues" evidence="1">
    <location>
        <begin position="553"/>
        <end position="566"/>
    </location>
</feature>
<sequence>MSGGAALASQPQPSAPPSQPQQQQQQAREQLKKAVEMNAVRLQAIGERIRGHFRGGAVALRLIFFPPCVRACRGIDYALSGGDIPKIAGEIPDTLRKVYELRKDPFLQSSVMVLIISCKNACKNKWFQPSDYIDILRMADELSGSFCTNSSEPANDSTVLEIISTVMPRYYPKLKFDRLITSLEAKVGYDILMADFFIHRNLPKHEKICLVVVQKENLDVSSCIASPQHVSFLVNGKGVDKRTNVSMETGPQFPTDITKMLKYGANIVQAVGYFTANYIIAVAVVNNLMSFDVPKLSAYAQPVTTDLPDSDMLLEGPSRVSLKCPISFRRVQTPVKGHLCKHHQILQETGNDIMDVLVFPDGSWKAVSVHDEKSDKHGDAIQQNENTVETDATPSDVIDLINKDDDGDLPMSSASPSEDLKPVLNSQDISVMDYLPDFPLSTAAQSEDMYVGGGTSTSGQNSLPSSSGGPGSSSIGTLESILPRDILQMQPATTRAISPSETSNLASAMQQVSQGYPNIMQMQSQLDSLLRSAHHTRNVRREPVAVQALAVPQHNSSRRVQANVSNCPPPTPQSISPSSNYQAHHVTNADSVITSMVNGVGPLSRAPDGSSPFHLQPTQQHQRGRVMGLAANPFMHMRPPTGGPGQGRGANAYGAPYPQQYQQYDQRQFDNLIGQLVNRGGAVSQAIPGHLYVPQQSQAMRTQAVSRQSPPLQPRVQSPGLAPTAPTPATPLLEDSDVPEIEMDPNWQPTGQMRGSLVGSAYDQAIERYLQPGGGQRTNQARPPGR</sequence>
<dbReference type="GO" id="GO:0016925">
    <property type="term" value="P:protein sumoylation"/>
    <property type="evidence" value="ECO:0007669"/>
    <property type="project" value="TreeGrafter"/>
</dbReference>
<feature type="region of interest" description="Disordered" evidence="1">
    <location>
        <begin position="1"/>
        <end position="30"/>
    </location>
</feature>
<dbReference type="PANTHER" id="PTHR10782">
    <property type="entry name" value="ZINC FINGER MIZ DOMAIN-CONTAINING PROTEIN"/>
    <property type="match status" value="1"/>
</dbReference>
<feature type="compositionally biased region" description="Polar residues" evidence="1">
    <location>
        <begin position="698"/>
        <end position="710"/>
    </location>
</feature>
<feature type="compositionally biased region" description="Polar residues" evidence="1">
    <location>
        <begin position="381"/>
        <end position="393"/>
    </location>
</feature>
<reference evidence="3" key="1">
    <citation type="journal article" date="2014" name="Science">
        <title>Ancient hybridizations among the ancestral genomes of bread wheat.</title>
        <authorList>
            <consortium name="International Wheat Genome Sequencing Consortium,"/>
            <person name="Marcussen T."/>
            <person name="Sandve S.R."/>
            <person name="Heier L."/>
            <person name="Spannagl M."/>
            <person name="Pfeifer M."/>
            <person name="Jakobsen K.S."/>
            <person name="Wulff B.B."/>
            <person name="Steuernagel B."/>
            <person name="Mayer K.F."/>
            <person name="Olsen O.A."/>
        </authorList>
    </citation>
    <scope>NUCLEOTIDE SEQUENCE [LARGE SCALE GENOMIC DNA]</scope>
    <source>
        <strain evidence="3">cv. AL8/78</strain>
    </source>
</reference>
<dbReference type="AlphaFoldDB" id="A0A453QTK4"/>
<proteinExistence type="predicted"/>